<dbReference type="Proteomes" id="UP001281147">
    <property type="component" value="Unassembled WGS sequence"/>
</dbReference>
<comment type="caution">
    <text evidence="1">The sequence shown here is derived from an EMBL/GenBank/DDBJ whole genome shotgun (WGS) entry which is preliminary data.</text>
</comment>
<proteinExistence type="predicted"/>
<accession>A0ACC3MTR2</accession>
<keyword evidence="2" id="KW-1185">Reference proteome</keyword>
<organism evidence="1 2">
    <name type="scientific">Vermiconidia calcicola</name>
    <dbReference type="NCBI Taxonomy" id="1690605"/>
    <lineage>
        <taxon>Eukaryota</taxon>
        <taxon>Fungi</taxon>
        <taxon>Dikarya</taxon>
        <taxon>Ascomycota</taxon>
        <taxon>Pezizomycotina</taxon>
        <taxon>Dothideomycetes</taxon>
        <taxon>Dothideomycetidae</taxon>
        <taxon>Mycosphaerellales</taxon>
        <taxon>Extremaceae</taxon>
        <taxon>Vermiconidia</taxon>
    </lineage>
</organism>
<evidence type="ECO:0000313" key="1">
    <source>
        <dbReference type="EMBL" id="KAK3702383.1"/>
    </source>
</evidence>
<evidence type="ECO:0000313" key="2">
    <source>
        <dbReference type="Proteomes" id="UP001281147"/>
    </source>
</evidence>
<reference evidence="1" key="1">
    <citation type="submission" date="2023-07" db="EMBL/GenBank/DDBJ databases">
        <title>Black Yeasts Isolated from many extreme environments.</title>
        <authorList>
            <person name="Coleine C."/>
            <person name="Stajich J.E."/>
            <person name="Selbmann L."/>
        </authorList>
    </citation>
    <scope>NUCLEOTIDE SEQUENCE</scope>
    <source>
        <strain evidence="1">CCFEE 5714</strain>
    </source>
</reference>
<gene>
    <name evidence="1" type="ORF">LTR37_014957</name>
</gene>
<name>A0ACC3MTR2_9PEZI</name>
<sequence length="374" mass="42051">MGLNRVASYDGGRVTFAPDHATSTSTSTRSGSRLQRSSSERSPAEPGTLPANARERETTSLQGTVSVNPRSNEADDFSDVVLHPLSYSRDEIIPNHAAEHYQNATDQWHPDRYDEALLIRYYIKDLAQWFDAEDTQQHFSVVLPELAKTCAPLLYAILAFSAKMLSVQGRRPISACLYYQDAAYKALLPEIKQKAFEAPYLAAVLLLRITLELTGTDQPQPDTITFLGLEVFIDALRANLHSNLHAAIVMAMLRLYLHLALMTGKPLDLLESSCEWICHDFPVPDDSRGWEWKTLLQCGRLANFAYGPNPKTMEFWKILEGKEASWEADRPVQFDPIFDSDGVGDGPFPKIMFSHDIHGAYLDGRYEYIMPASY</sequence>
<dbReference type="EMBL" id="JAUTXU010000162">
    <property type="protein sequence ID" value="KAK3702383.1"/>
    <property type="molecule type" value="Genomic_DNA"/>
</dbReference>
<protein>
    <submittedName>
        <fullName evidence="1">Uncharacterized protein</fullName>
    </submittedName>
</protein>